<dbReference type="InterPro" id="IPR046032">
    <property type="entry name" value="DUF5990"/>
</dbReference>
<accession>A0AAQ3LCC6</accession>
<evidence type="ECO:0000313" key="2">
    <source>
        <dbReference type="Proteomes" id="UP001304300"/>
    </source>
</evidence>
<dbReference type="Pfam" id="PF19452">
    <property type="entry name" value="DUF5990"/>
    <property type="match status" value="1"/>
</dbReference>
<dbReference type="AlphaFoldDB" id="A0AAQ3LCC6"/>
<name>A0AAQ3LCC6_9BACT</name>
<gene>
    <name evidence="1" type="ORF">RZN69_08185</name>
</gene>
<dbReference type="KEGG" id="puo:RZN69_08185"/>
<dbReference type="EMBL" id="CP136920">
    <property type="protein sequence ID" value="WOO43070.1"/>
    <property type="molecule type" value="Genomic_DNA"/>
</dbReference>
<reference evidence="1 2" key="1">
    <citation type="submission" date="2023-10" db="EMBL/GenBank/DDBJ databases">
        <title>Rubellicoccus peritrichatus gen. nov., sp. nov., isolated from an algae of coral reef tank.</title>
        <authorList>
            <person name="Luo J."/>
        </authorList>
    </citation>
    <scope>NUCLEOTIDE SEQUENCE [LARGE SCALE GENOMIC DNA]</scope>
    <source>
        <strain evidence="1 2">CR14</strain>
    </source>
</reference>
<protein>
    <submittedName>
        <fullName evidence="1">DUF5990 family protein</fullName>
    </submittedName>
</protein>
<evidence type="ECO:0000313" key="1">
    <source>
        <dbReference type="EMBL" id="WOO43070.1"/>
    </source>
</evidence>
<sequence>MSEYLKIIIHGHNLPGIRFEDLHDHDVKEPVYVGIRKNKKTIEPHPADLKEVQFEAEVKVGKSKDGSPNFLGPYVEGKVGERFLCLSWFIGADTLNAQRFRGTKIMLDHLTWDTIAFAMKNDEPIIVEIDLTASDGGPLCARARETHVKWLLK</sequence>
<dbReference type="Proteomes" id="UP001304300">
    <property type="component" value="Chromosome"/>
</dbReference>
<keyword evidence="2" id="KW-1185">Reference proteome</keyword>
<proteinExistence type="predicted"/>
<dbReference type="RefSeq" id="WP_317835606.1">
    <property type="nucleotide sequence ID" value="NZ_CP136920.1"/>
</dbReference>
<organism evidence="1 2">
    <name type="scientific">Rubellicoccus peritrichatus</name>
    <dbReference type="NCBI Taxonomy" id="3080537"/>
    <lineage>
        <taxon>Bacteria</taxon>
        <taxon>Pseudomonadati</taxon>
        <taxon>Verrucomicrobiota</taxon>
        <taxon>Opitutia</taxon>
        <taxon>Puniceicoccales</taxon>
        <taxon>Cerasicoccaceae</taxon>
        <taxon>Rubellicoccus</taxon>
    </lineage>
</organism>